<reference evidence="3" key="2">
    <citation type="submission" date="2025-08" db="UniProtKB">
        <authorList>
            <consortium name="Ensembl"/>
        </authorList>
    </citation>
    <scope>IDENTIFICATION</scope>
    <source>
        <strain evidence="3">broiler</strain>
    </source>
</reference>
<feature type="coiled-coil region" evidence="1">
    <location>
        <begin position="112"/>
        <end position="139"/>
    </location>
</feature>
<evidence type="ECO:0000313" key="4">
    <source>
        <dbReference type="Proteomes" id="UP000000539"/>
    </source>
</evidence>
<dbReference type="GeneTree" id="ENSGT00940000165236"/>
<evidence type="ECO:0000256" key="2">
    <source>
        <dbReference type="SAM" id="MobiDB-lite"/>
    </source>
</evidence>
<dbReference type="AlphaFoldDB" id="A0A8V0Y2G8"/>
<keyword evidence="1" id="KW-0175">Coiled coil</keyword>
<dbReference type="PANTHER" id="PTHR28457">
    <property type="entry name" value="COILED-COIL DOMAIN-CONTAINING PROTEIN 189"/>
    <property type="match status" value="1"/>
</dbReference>
<keyword evidence="4" id="KW-1185">Reference proteome</keyword>
<reference evidence="3" key="1">
    <citation type="submission" date="2020-11" db="EMBL/GenBank/DDBJ databases">
        <title>Gallus gallus (Chicken) genome, bGalGal1, GRCg7b, maternal haplotype autosomes + Z &amp; W.</title>
        <authorList>
            <person name="Warren W."/>
            <person name="Formenti G."/>
            <person name="Fedrigo O."/>
            <person name="Haase B."/>
            <person name="Mountcastle J."/>
            <person name="Balacco J."/>
            <person name="Tracey A."/>
            <person name="Schneider V."/>
            <person name="Okimoto R."/>
            <person name="Cheng H."/>
            <person name="Hawken R."/>
            <person name="Howe K."/>
            <person name="Jarvis E.D."/>
        </authorList>
    </citation>
    <scope>NUCLEOTIDE SEQUENCE [LARGE SCALE GENOMIC DNA]</scope>
    <source>
        <strain evidence="3">Broiler</strain>
    </source>
</reference>
<dbReference type="InterPro" id="IPR032727">
    <property type="entry name" value="CLAMP"/>
</dbReference>
<dbReference type="OrthoDB" id="2126027at2759"/>
<feature type="region of interest" description="Disordered" evidence="2">
    <location>
        <begin position="230"/>
        <end position="257"/>
    </location>
</feature>
<dbReference type="Pfam" id="PF14769">
    <property type="entry name" value="CLAMP"/>
    <property type="match status" value="1"/>
</dbReference>
<accession>A0A8V0Y2G8</accession>
<sequence>MIGVYVSLRVRLLCRKRSCIYVESQTSVMEEDQDQDAVGGQKTITHTFLSLSQITALSEESVEGFQKKLAEYLNFKQLMTSLKEVILLDYYTAGFCWAKEMNFSLMQLSQYMDLLNFLLENLRDKHMTLEDNIIELGRAMAGIGETDSESGDLDVFSIDQAKAIIDYMNISLFRLYKLYEHIFRNPREEHVISNECVVEVAPPAVTPFPAPSEDGTSSDIYASLLASSTAADMEPKGSDQEDLLGEPSPEAESFEAGAVAGFTCEDQKPAVLPNEIIGNLEEDLSEKQQM</sequence>
<proteinExistence type="predicted"/>
<reference evidence="3" key="3">
    <citation type="submission" date="2025-09" db="UniProtKB">
        <authorList>
            <consortium name="Ensembl"/>
        </authorList>
    </citation>
    <scope>IDENTIFICATION</scope>
    <source>
        <strain evidence="3">broiler</strain>
    </source>
</reference>
<dbReference type="Ensembl" id="ENSGALT00010022741.1">
    <property type="protein sequence ID" value="ENSGALP00010013143.1"/>
    <property type="gene ID" value="ENSGALG00010009527.1"/>
</dbReference>
<protein>
    <submittedName>
        <fullName evidence="3">Ciliary associated calcium binding coiled-coil 1</fullName>
    </submittedName>
</protein>
<name>A0A8V0Y2G8_CHICK</name>
<dbReference type="PANTHER" id="PTHR28457:SF3">
    <property type="entry name" value="CILIARY-ASSOCIATED CALCIUM-BINDING COILED-COIL PROTEIN 1"/>
    <property type="match status" value="1"/>
</dbReference>
<evidence type="ECO:0000313" key="3">
    <source>
        <dbReference type="Ensembl" id="ENSGALP00010013143.1"/>
    </source>
</evidence>
<organism evidence="3 4">
    <name type="scientific">Gallus gallus</name>
    <name type="common">Chicken</name>
    <dbReference type="NCBI Taxonomy" id="9031"/>
    <lineage>
        <taxon>Eukaryota</taxon>
        <taxon>Metazoa</taxon>
        <taxon>Chordata</taxon>
        <taxon>Craniata</taxon>
        <taxon>Vertebrata</taxon>
        <taxon>Euteleostomi</taxon>
        <taxon>Archelosauria</taxon>
        <taxon>Archosauria</taxon>
        <taxon>Dinosauria</taxon>
        <taxon>Saurischia</taxon>
        <taxon>Theropoda</taxon>
        <taxon>Coelurosauria</taxon>
        <taxon>Aves</taxon>
        <taxon>Neognathae</taxon>
        <taxon>Galloanserae</taxon>
        <taxon>Galliformes</taxon>
        <taxon>Phasianidae</taxon>
        <taxon>Phasianinae</taxon>
        <taxon>Gallus</taxon>
    </lineage>
</organism>
<gene>
    <name evidence="3" type="primary">CABCOCO1</name>
</gene>
<dbReference type="Proteomes" id="UP000000539">
    <property type="component" value="Chromosome 6"/>
</dbReference>
<evidence type="ECO:0000256" key="1">
    <source>
        <dbReference type="SAM" id="Coils"/>
    </source>
</evidence>